<dbReference type="InterPro" id="IPR002156">
    <property type="entry name" value="RNaseH_domain"/>
</dbReference>
<dbReference type="Gene3D" id="3.30.420.10">
    <property type="entry name" value="Ribonuclease H-like superfamily/Ribonuclease H"/>
    <property type="match status" value="1"/>
</dbReference>
<dbReference type="SUPFAM" id="SSF53098">
    <property type="entry name" value="Ribonuclease H-like"/>
    <property type="match status" value="1"/>
</dbReference>
<dbReference type="GO" id="GO:0003676">
    <property type="term" value="F:nucleic acid binding"/>
    <property type="evidence" value="ECO:0007669"/>
    <property type="project" value="InterPro"/>
</dbReference>
<dbReference type="InterPro" id="IPR012337">
    <property type="entry name" value="RNaseH-like_sf"/>
</dbReference>
<evidence type="ECO:0000313" key="2">
    <source>
        <dbReference type="EMBL" id="PNY11317.1"/>
    </source>
</evidence>
<feature type="domain" description="RNase H type-1" evidence="1">
    <location>
        <begin position="30"/>
        <end position="107"/>
    </location>
</feature>
<sequence>EVNDITSSTVQKTTLDIAWQRPEDGWILLNIDGASKNGATAGCGAILRNSHGQWISGFSRNLGRCNAYLAELWGVFDGLRLARERGITKLKVHVDSQIVVQTLNSNKMIGLWGGDSLRKFVGC</sequence>
<dbReference type="CDD" id="cd06222">
    <property type="entry name" value="RNase_H_like"/>
    <property type="match status" value="1"/>
</dbReference>
<dbReference type="InterPro" id="IPR036397">
    <property type="entry name" value="RNaseH_sf"/>
</dbReference>
<name>A0A2K3P7Q9_TRIPR</name>
<evidence type="ECO:0000259" key="1">
    <source>
        <dbReference type="Pfam" id="PF13456"/>
    </source>
</evidence>
<dbReference type="PANTHER" id="PTHR47723">
    <property type="entry name" value="OS05G0353850 PROTEIN"/>
    <property type="match status" value="1"/>
</dbReference>
<dbReference type="AlphaFoldDB" id="A0A2K3P7Q9"/>
<dbReference type="EMBL" id="ASHM01004457">
    <property type="protein sequence ID" value="PNY11317.1"/>
    <property type="molecule type" value="Genomic_DNA"/>
</dbReference>
<dbReference type="InterPro" id="IPR053151">
    <property type="entry name" value="RNase_H-like"/>
</dbReference>
<dbReference type="PANTHER" id="PTHR47723:SF13">
    <property type="entry name" value="PUTATIVE-RELATED"/>
    <property type="match status" value="1"/>
</dbReference>
<comment type="caution">
    <text evidence="2">The sequence shown here is derived from an EMBL/GenBank/DDBJ whole genome shotgun (WGS) entry which is preliminary data.</text>
</comment>
<feature type="non-terminal residue" evidence="2">
    <location>
        <position position="1"/>
    </location>
</feature>
<reference evidence="2 3" key="2">
    <citation type="journal article" date="2017" name="Front. Plant Sci.">
        <title>Gene Classification and Mining of Molecular Markers Useful in Red Clover (Trifolium pratense) Breeding.</title>
        <authorList>
            <person name="Istvanek J."/>
            <person name="Dluhosova J."/>
            <person name="Dluhos P."/>
            <person name="Patkova L."/>
            <person name="Nedelnik J."/>
            <person name="Repkova J."/>
        </authorList>
    </citation>
    <scope>NUCLEOTIDE SEQUENCE [LARGE SCALE GENOMIC DNA]</scope>
    <source>
        <strain evidence="3">cv. Tatra</strain>
        <tissue evidence="2">Young leaves</tissue>
    </source>
</reference>
<dbReference type="STRING" id="57577.A0A2K3P7Q9"/>
<dbReference type="GO" id="GO:0004523">
    <property type="term" value="F:RNA-DNA hybrid ribonuclease activity"/>
    <property type="evidence" value="ECO:0007669"/>
    <property type="project" value="InterPro"/>
</dbReference>
<evidence type="ECO:0000313" key="3">
    <source>
        <dbReference type="Proteomes" id="UP000236291"/>
    </source>
</evidence>
<dbReference type="Proteomes" id="UP000236291">
    <property type="component" value="Unassembled WGS sequence"/>
</dbReference>
<reference evidence="2 3" key="1">
    <citation type="journal article" date="2014" name="Am. J. Bot.">
        <title>Genome assembly and annotation for red clover (Trifolium pratense; Fabaceae).</title>
        <authorList>
            <person name="Istvanek J."/>
            <person name="Jaros M."/>
            <person name="Krenek A."/>
            <person name="Repkova J."/>
        </authorList>
    </citation>
    <scope>NUCLEOTIDE SEQUENCE [LARGE SCALE GENOMIC DNA]</scope>
    <source>
        <strain evidence="3">cv. Tatra</strain>
        <tissue evidence="2">Young leaves</tissue>
    </source>
</reference>
<accession>A0A2K3P7Q9</accession>
<protein>
    <submittedName>
        <fullName evidence="2">Ribonuclease H</fullName>
    </submittedName>
</protein>
<dbReference type="InterPro" id="IPR044730">
    <property type="entry name" value="RNase_H-like_dom_plant"/>
</dbReference>
<gene>
    <name evidence="2" type="ORF">L195_g007921</name>
</gene>
<dbReference type="Pfam" id="PF13456">
    <property type="entry name" value="RVT_3"/>
    <property type="match status" value="1"/>
</dbReference>
<proteinExistence type="predicted"/>
<organism evidence="2 3">
    <name type="scientific">Trifolium pratense</name>
    <name type="common">Red clover</name>
    <dbReference type="NCBI Taxonomy" id="57577"/>
    <lineage>
        <taxon>Eukaryota</taxon>
        <taxon>Viridiplantae</taxon>
        <taxon>Streptophyta</taxon>
        <taxon>Embryophyta</taxon>
        <taxon>Tracheophyta</taxon>
        <taxon>Spermatophyta</taxon>
        <taxon>Magnoliopsida</taxon>
        <taxon>eudicotyledons</taxon>
        <taxon>Gunneridae</taxon>
        <taxon>Pentapetalae</taxon>
        <taxon>rosids</taxon>
        <taxon>fabids</taxon>
        <taxon>Fabales</taxon>
        <taxon>Fabaceae</taxon>
        <taxon>Papilionoideae</taxon>
        <taxon>50 kb inversion clade</taxon>
        <taxon>NPAAA clade</taxon>
        <taxon>Hologalegina</taxon>
        <taxon>IRL clade</taxon>
        <taxon>Trifolieae</taxon>
        <taxon>Trifolium</taxon>
    </lineage>
</organism>